<dbReference type="Proteomes" id="UP000187209">
    <property type="component" value="Unassembled WGS sequence"/>
</dbReference>
<protein>
    <submittedName>
        <fullName evidence="1">Uncharacterized protein</fullName>
    </submittedName>
</protein>
<proteinExistence type="predicted"/>
<dbReference type="EMBL" id="MPUH01000169">
    <property type="protein sequence ID" value="OMJ87769.1"/>
    <property type="molecule type" value="Genomic_DNA"/>
</dbReference>
<dbReference type="AlphaFoldDB" id="A0A1R2CFH3"/>
<sequence>MQKAMKQRTHETSLKHIQRQSIITLRTGESKSALGNTDKIVSANSHFQYHQKLKYPDIPSFPAYNDFGFKPLIRKSYFKCYEKESLSPIKSVRQKPTFTDNEFKEISQLIKLINTHKLN</sequence>
<organism evidence="1 2">
    <name type="scientific">Stentor coeruleus</name>
    <dbReference type="NCBI Taxonomy" id="5963"/>
    <lineage>
        <taxon>Eukaryota</taxon>
        <taxon>Sar</taxon>
        <taxon>Alveolata</taxon>
        <taxon>Ciliophora</taxon>
        <taxon>Postciliodesmatophora</taxon>
        <taxon>Heterotrichea</taxon>
        <taxon>Heterotrichida</taxon>
        <taxon>Stentoridae</taxon>
        <taxon>Stentor</taxon>
    </lineage>
</organism>
<evidence type="ECO:0000313" key="2">
    <source>
        <dbReference type="Proteomes" id="UP000187209"/>
    </source>
</evidence>
<accession>A0A1R2CFH3</accession>
<gene>
    <name evidence="1" type="ORF">SteCoe_10516</name>
</gene>
<reference evidence="1 2" key="1">
    <citation type="submission" date="2016-11" db="EMBL/GenBank/DDBJ databases">
        <title>The macronuclear genome of Stentor coeruleus: a giant cell with tiny introns.</title>
        <authorList>
            <person name="Slabodnick M."/>
            <person name="Ruby J.G."/>
            <person name="Reiff S.B."/>
            <person name="Swart E.C."/>
            <person name="Gosai S."/>
            <person name="Prabakaran S."/>
            <person name="Witkowska E."/>
            <person name="Larue G.E."/>
            <person name="Fisher S."/>
            <person name="Freeman R.M."/>
            <person name="Gunawardena J."/>
            <person name="Chu W."/>
            <person name="Stover N.A."/>
            <person name="Gregory B.D."/>
            <person name="Nowacki M."/>
            <person name="Derisi J."/>
            <person name="Roy S.W."/>
            <person name="Marshall W.F."/>
            <person name="Sood P."/>
        </authorList>
    </citation>
    <scope>NUCLEOTIDE SEQUENCE [LARGE SCALE GENOMIC DNA]</scope>
    <source>
        <strain evidence="1">WM001</strain>
    </source>
</reference>
<comment type="caution">
    <text evidence="1">The sequence shown here is derived from an EMBL/GenBank/DDBJ whole genome shotgun (WGS) entry which is preliminary data.</text>
</comment>
<name>A0A1R2CFH3_9CILI</name>
<evidence type="ECO:0000313" key="1">
    <source>
        <dbReference type="EMBL" id="OMJ87769.1"/>
    </source>
</evidence>
<keyword evidence="2" id="KW-1185">Reference proteome</keyword>